<evidence type="ECO:0000313" key="4">
    <source>
        <dbReference type="Proteomes" id="UP000216871"/>
    </source>
</evidence>
<evidence type="ECO:0000313" key="3">
    <source>
        <dbReference type="EMBL" id="OZG57555.1"/>
    </source>
</evidence>
<dbReference type="InterPro" id="IPR013670">
    <property type="entry name" value="EcoEI_R_C_dom"/>
</dbReference>
<dbReference type="InterPro" id="IPR007409">
    <property type="entry name" value="Restrct_endonuc_type1_HsdR_N"/>
</dbReference>
<reference evidence="3 4" key="1">
    <citation type="journal article" date="2017" name="BMC Genomics">
        <title>Comparative genomic and phylogenomic analyses of the Bifidobacteriaceae family.</title>
        <authorList>
            <person name="Lugli G.A."/>
            <person name="Milani C."/>
            <person name="Turroni F."/>
            <person name="Duranti S."/>
            <person name="Mancabelli L."/>
            <person name="Mangifesta M."/>
            <person name="Ferrario C."/>
            <person name="Modesto M."/>
            <person name="Mattarelli P."/>
            <person name="Jiri K."/>
            <person name="van Sinderen D."/>
            <person name="Ventura M."/>
        </authorList>
    </citation>
    <scope>NUCLEOTIDE SEQUENCE [LARGE SCALE GENOMIC DNA]</scope>
    <source>
        <strain evidence="3 4">DSM 100196</strain>
    </source>
</reference>
<dbReference type="GO" id="GO:0009307">
    <property type="term" value="P:DNA restriction-modification system"/>
    <property type="evidence" value="ECO:0007669"/>
    <property type="project" value="UniProtKB-KW"/>
</dbReference>
<dbReference type="SMART" id="SM00487">
    <property type="entry name" value="DEXDc"/>
    <property type="match status" value="1"/>
</dbReference>
<dbReference type="PANTHER" id="PTHR47396">
    <property type="entry name" value="TYPE I RESTRICTION ENZYME ECOKI R PROTEIN"/>
    <property type="match status" value="1"/>
</dbReference>
<dbReference type="CDD" id="cd18032">
    <property type="entry name" value="DEXHc_RE_I_III_res"/>
    <property type="match status" value="1"/>
</dbReference>
<dbReference type="Gene3D" id="3.90.1570.30">
    <property type="match status" value="1"/>
</dbReference>
<dbReference type="GO" id="GO:0005524">
    <property type="term" value="F:ATP binding"/>
    <property type="evidence" value="ECO:0007669"/>
    <property type="project" value="UniProtKB-KW"/>
</dbReference>
<dbReference type="SUPFAM" id="SSF52540">
    <property type="entry name" value="P-loop containing nucleoside triphosphate hydrolases"/>
    <property type="match status" value="2"/>
</dbReference>
<dbReference type="OrthoDB" id="9776021at2"/>
<proteinExistence type="predicted"/>
<feature type="coiled-coil region" evidence="1">
    <location>
        <begin position="146"/>
        <end position="194"/>
    </location>
</feature>
<sequence length="1167" mass="131483">MANFSFLIGQGNYEMFAGACMDAERALSLSPTISALAARRAFELAVKWVYAADETIKPPYKDNLQSLIHEPTFRDALADNRLWESLRYIIKAGNAAAHRNTQLKPENAMYSLRILFQFIQWIDYSYGSQYQKREFDPAQVPAVQHMLAAKQRKAQEDAARKEYEAQLGEQTKHIAELEQHIRALSEQLAARKAEQPPMPQPPADALSEAETRRRFIDLDLQLVGWNMQRDVIAEYPVTGMEGNPGQQGRIDYLLNGRDGRPLAIIEAKRTSYDPAKGLQQARLYVDCLERQFGYRPLIFLSNGYRTYIVDDANGSYREVGEVFAQDDLQRIIDRRDNPIDPSTVPVNRAVAGGDGRYYQLEAIQAVCDNLNQGQRRSLLVMATGTGKTRVSAALADVLMRAKLVKNVLFLADRLELVSQANSAYGEYYPNWWLCNLCKNKHDADASVVFSTYQTMINAIDTEAGADGKSVFSAGHFDLIIVDEAHRSIFKKYKVIFDHFDAIMVGLTATPRNEVDRNTYDFFQVQHGVPTYVYEYATALKDRVLVPYRNIEAKTKFIDEGITYDDLSDSDKERYEEDFGDDVDGDDGKSDIPPHIDASALNTYVMNPETVDTVLQDLHDNGIRTDGGERLGKTIIFASNQVHARYIVERYARLYPKESADGFIKAVLHSEDYAHSIIDEFKNKQNPVITVSVDMMDTGVDVPEVVNLVFFKKVRSKIKFWQMIGRGTRLCADLDCVDGGEEYFGKQYFKIFDYCGNFAFFREQTNTVEDKPAVSISERIFARKAELARAFQSGAYADDQQVGEWRAALVDDLCGQIGSWDASKVAVRLKREYVERYRNREAFDALDELNVRELVTELAPLAHYDDPDVYALRFDALMYGFMVAVAAGASAMAGDSDVASGASSGASSGAAYATKIRALAAKLNERMTIPQVHEHKELIGSIAHDDAFLTGLSVTGLEQLRLQLRGLIQFVADSGARKVIVTDLTDPLIERTENQPFDMAEHYEDYKLKVNRYINAHNNEGAIRKLRYNEPLDADDYSELERILVHKLGSRIEYETSFGPLPFGLLVRRIAKLDHQAAMDAFAEFINSHTLNQAQIAFLHTVVDYIECNGYLDPEQLGKPPFDRPRPLFKLFDSKQALDLVLCIRRVRENAMPPGDAASGETAVQGRA</sequence>
<protein>
    <submittedName>
        <fullName evidence="3">Type I restriction-modification system R subunit</fullName>
    </submittedName>
</protein>
<dbReference type="Pfam" id="PF00271">
    <property type="entry name" value="Helicase_C"/>
    <property type="match status" value="1"/>
</dbReference>
<dbReference type="Pfam" id="PF08463">
    <property type="entry name" value="EcoEI_R_C"/>
    <property type="match status" value="1"/>
</dbReference>
<dbReference type="GO" id="GO:0003677">
    <property type="term" value="F:DNA binding"/>
    <property type="evidence" value="ECO:0007669"/>
    <property type="project" value="UniProtKB-KW"/>
</dbReference>
<gene>
    <name evidence="3" type="ORF">BMYO_1874</name>
</gene>
<dbReference type="Proteomes" id="UP000216871">
    <property type="component" value="Unassembled WGS sequence"/>
</dbReference>
<dbReference type="GO" id="GO:0009035">
    <property type="term" value="F:type I site-specific deoxyribonuclease activity"/>
    <property type="evidence" value="ECO:0007669"/>
    <property type="project" value="UniProtKB-EC"/>
</dbReference>
<keyword evidence="1" id="KW-0175">Coiled coil</keyword>
<dbReference type="InterPro" id="IPR014001">
    <property type="entry name" value="Helicase_ATP-bd"/>
</dbReference>
<dbReference type="GO" id="GO:0005829">
    <property type="term" value="C:cytosol"/>
    <property type="evidence" value="ECO:0007669"/>
    <property type="project" value="TreeGrafter"/>
</dbReference>
<comment type="caution">
    <text evidence="3">The sequence shown here is derived from an EMBL/GenBank/DDBJ whole genome shotgun (WGS) entry which is preliminary data.</text>
</comment>
<dbReference type="Pfam" id="PF04851">
    <property type="entry name" value="ResIII"/>
    <property type="match status" value="1"/>
</dbReference>
<evidence type="ECO:0000256" key="1">
    <source>
        <dbReference type="SAM" id="Coils"/>
    </source>
</evidence>
<accession>A0A261FEV9</accession>
<name>A0A261FEV9_9BIFI</name>
<dbReference type="EMBL" id="MWWW01000027">
    <property type="protein sequence ID" value="OZG57555.1"/>
    <property type="molecule type" value="Genomic_DNA"/>
</dbReference>
<dbReference type="AlphaFoldDB" id="A0A261FEV9"/>
<dbReference type="InterPro" id="IPR050742">
    <property type="entry name" value="Helicase_Restrict-Modif_Enz"/>
</dbReference>
<feature type="domain" description="Helicase ATP-binding" evidence="2">
    <location>
        <begin position="368"/>
        <end position="528"/>
    </location>
</feature>
<dbReference type="Pfam" id="PF04313">
    <property type="entry name" value="HSDR_N"/>
    <property type="match status" value="1"/>
</dbReference>
<dbReference type="PANTHER" id="PTHR47396:SF1">
    <property type="entry name" value="ATP-DEPENDENT HELICASE IRC3-RELATED"/>
    <property type="match status" value="1"/>
</dbReference>
<dbReference type="PROSITE" id="PS51192">
    <property type="entry name" value="HELICASE_ATP_BIND_1"/>
    <property type="match status" value="1"/>
</dbReference>
<dbReference type="CDD" id="cd18799">
    <property type="entry name" value="SF2_C_EcoAI-like"/>
    <property type="match status" value="1"/>
</dbReference>
<keyword evidence="4" id="KW-1185">Reference proteome</keyword>
<dbReference type="InterPro" id="IPR027417">
    <property type="entry name" value="P-loop_NTPase"/>
</dbReference>
<dbReference type="InterPro" id="IPR006935">
    <property type="entry name" value="Helicase/UvrB_N"/>
</dbReference>
<dbReference type="InterPro" id="IPR001650">
    <property type="entry name" value="Helicase_C-like"/>
</dbReference>
<dbReference type="REBASE" id="384547">
    <property type="entry name" value="Bmy100916ORF1870P"/>
</dbReference>
<organism evidence="3 4">
    <name type="scientific">Bifidobacterium myosotis</name>
    <dbReference type="NCBI Taxonomy" id="1630166"/>
    <lineage>
        <taxon>Bacteria</taxon>
        <taxon>Bacillati</taxon>
        <taxon>Actinomycetota</taxon>
        <taxon>Actinomycetes</taxon>
        <taxon>Bifidobacteriales</taxon>
        <taxon>Bifidobacteriaceae</taxon>
        <taxon>Bifidobacterium</taxon>
    </lineage>
</organism>
<dbReference type="Gene3D" id="3.40.50.300">
    <property type="entry name" value="P-loop containing nucleotide triphosphate hydrolases"/>
    <property type="match status" value="2"/>
</dbReference>
<evidence type="ECO:0000259" key="2">
    <source>
        <dbReference type="PROSITE" id="PS51192"/>
    </source>
</evidence>
<dbReference type="RefSeq" id="WP_094668324.1">
    <property type="nucleotide sequence ID" value="NZ_MWWW01000027.1"/>
</dbReference>